<reference evidence="3 4" key="1">
    <citation type="journal article" date="2018" name="BMC Genomics">
        <title>Genomic comparison of Trypanosoma conorhini and Trypanosoma rangeli to Trypanosoma cruzi strains of high and low virulence.</title>
        <authorList>
            <person name="Bradwell K.R."/>
            <person name="Koparde V.N."/>
            <person name="Matveyev A.V."/>
            <person name="Serrano M.G."/>
            <person name="Alves J.M."/>
            <person name="Parikh H."/>
            <person name="Huang B."/>
            <person name="Lee V."/>
            <person name="Espinosa-Alvarez O."/>
            <person name="Ortiz P.A."/>
            <person name="Costa-Martins A.G."/>
            <person name="Teixeira M.M."/>
            <person name="Buck G.A."/>
        </authorList>
    </citation>
    <scope>NUCLEOTIDE SEQUENCE [LARGE SCALE GENOMIC DNA]</scope>
    <source>
        <strain evidence="3 4">025E</strain>
    </source>
</reference>
<evidence type="ECO:0000313" key="4">
    <source>
        <dbReference type="Proteomes" id="UP000284403"/>
    </source>
</evidence>
<protein>
    <submittedName>
        <fullName evidence="3">BRCT domain-containing protein</fullName>
    </submittedName>
</protein>
<feature type="region of interest" description="Disordered" evidence="2">
    <location>
        <begin position="233"/>
        <end position="254"/>
    </location>
</feature>
<sequence length="254" mass="29849">MSEKVDVVVIEFYKAHVKANDGVLEVLDYSKKIQKENEERHTHLQLQLSNAEFRLVEQGKASAKKIESLLSQVRLLENQRDVSDKTKEEVLRKLSSVSNQRLAERNTKDEQMRELLVDLDTEKQNAQLIETKLQKLRKNFDYEVGRKREYKKALEEVKAKREEAERYRATEKDWAMKAINRANDEVNYWVRSFEKLKSMLDELSSRSGARVSAVDQATINRFEEARNRIVLRDQDVNTAPSDEETHRVKRARIE</sequence>
<dbReference type="Proteomes" id="UP000284403">
    <property type="component" value="Unassembled WGS sequence"/>
</dbReference>
<organism evidence="3 4">
    <name type="scientific">Trypanosoma conorhini</name>
    <dbReference type="NCBI Taxonomy" id="83891"/>
    <lineage>
        <taxon>Eukaryota</taxon>
        <taxon>Discoba</taxon>
        <taxon>Euglenozoa</taxon>
        <taxon>Kinetoplastea</taxon>
        <taxon>Metakinetoplastina</taxon>
        <taxon>Trypanosomatida</taxon>
        <taxon>Trypanosomatidae</taxon>
        <taxon>Trypanosoma</taxon>
    </lineage>
</organism>
<name>A0A422Q9T4_9TRYP</name>
<feature type="coiled-coil region" evidence="1">
    <location>
        <begin position="119"/>
        <end position="170"/>
    </location>
</feature>
<feature type="compositionally biased region" description="Basic and acidic residues" evidence="2">
    <location>
        <begin position="243"/>
        <end position="254"/>
    </location>
</feature>
<dbReference type="OrthoDB" id="271872at2759"/>
<accession>A0A422Q9T4</accession>
<keyword evidence="4" id="KW-1185">Reference proteome</keyword>
<dbReference type="GeneID" id="40314668"/>
<proteinExistence type="predicted"/>
<keyword evidence="1" id="KW-0175">Coiled coil</keyword>
<evidence type="ECO:0000256" key="2">
    <source>
        <dbReference type="SAM" id="MobiDB-lite"/>
    </source>
</evidence>
<dbReference type="RefSeq" id="XP_029231938.1">
    <property type="nucleotide sequence ID" value="XM_029367995.1"/>
</dbReference>
<dbReference type="AlphaFoldDB" id="A0A422Q9T4"/>
<evidence type="ECO:0000313" key="3">
    <source>
        <dbReference type="EMBL" id="RNF26732.1"/>
    </source>
</evidence>
<gene>
    <name evidence="3" type="ORF">Tco025E_01057</name>
</gene>
<comment type="caution">
    <text evidence="3">The sequence shown here is derived from an EMBL/GenBank/DDBJ whole genome shotgun (WGS) entry which is preliminary data.</text>
</comment>
<evidence type="ECO:0000256" key="1">
    <source>
        <dbReference type="SAM" id="Coils"/>
    </source>
</evidence>
<dbReference type="EMBL" id="MKKU01000030">
    <property type="protein sequence ID" value="RNF26732.1"/>
    <property type="molecule type" value="Genomic_DNA"/>
</dbReference>